<evidence type="ECO:0000259" key="1">
    <source>
        <dbReference type="PROSITE" id="PS51658"/>
    </source>
</evidence>
<dbReference type="InterPro" id="IPR003729">
    <property type="entry name" value="Bi_nuclease_dom"/>
</dbReference>
<dbReference type="SUPFAM" id="SSF103256">
    <property type="entry name" value="Hypothetical protein TM0160"/>
    <property type="match status" value="1"/>
</dbReference>
<reference evidence="2 3" key="1">
    <citation type="submission" date="2019-08" db="EMBL/GenBank/DDBJ databases">
        <authorList>
            <person name="Lei W."/>
        </authorList>
    </citation>
    <scope>NUCLEOTIDE SEQUENCE [LARGE SCALE GENOMIC DNA]</scope>
    <source>
        <strain evidence="2 3">CCUG 58627</strain>
    </source>
</reference>
<organism evidence="2 3">
    <name type="scientific">Corynebacterium canis</name>
    <dbReference type="NCBI Taxonomy" id="679663"/>
    <lineage>
        <taxon>Bacteria</taxon>
        <taxon>Bacillati</taxon>
        <taxon>Actinomycetota</taxon>
        <taxon>Actinomycetes</taxon>
        <taxon>Mycobacteriales</taxon>
        <taxon>Corynebacteriaceae</taxon>
        <taxon>Corynebacterium</taxon>
    </lineage>
</organism>
<evidence type="ECO:0000313" key="3">
    <source>
        <dbReference type="Proteomes" id="UP000320791"/>
    </source>
</evidence>
<dbReference type="GO" id="GO:0004518">
    <property type="term" value="F:nuclease activity"/>
    <property type="evidence" value="ECO:0007669"/>
    <property type="project" value="InterPro"/>
</dbReference>
<protein>
    <submittedName>
        <fullName evidence="2">Bifunctional nuclease family protein</fullName>
    </submittedName>
</protein>
<evidence type="ECO:0000313" key="2">
    <source>
        <dbReference type="EMBL" id="TWT28984.1"/>
    </source>
</evidence>
<dbReference type="RefSeq" id="WP_146323100.1">
    <property type="nucleotide sequence ID" value="NZ_BAABLR010000076.1"/>
</dbReference>
<dbReference type="PROSITE" id="PS51658">
    <property type="entry name" value="BFN"/>
    <property type="match status" value="1"/>
</dbReference>
<dbReference type="EMBL" id="VOHM01000001">
    <property type="protein sequence ID" value="TWT28984.1"/>
    <property type="molecule type" value="Genomic_DNA"/>
</dbReference>
<sequence>MAFIPVKYHGVHTLGPENFYCALLLWKEKNRVIPIWISQRDAELLEARDAGYQTRRPGTHDLLAESLTRLTNGVAQVNIVSYFEGVFIASIVTNDGQELDARPVDALILAQLLNLPVAVDEEVAAQTAVFLVDSDLQDYLDIEPSDIFDDTELLKDEDFEQFMESMGVFEEDLFSEDDDSDKD</sequence>
<dbReference type="Proteomes" id="UP000320791">
    <property type="component" value="Unassembled WGS sequence"/>
</dbReference>
<comment type="caution">
    <text evidence="2">The sequence shown here is derived from an EMBL/GenBank/DDBJ whole genome shotgun (WGS) entry which is preliminary data.</text>
</comment>
<keyword evidence="3" id="KW-1185">Reference proteome</keyword>
<dbReference type="InterPro" id="IPR036104">
    <property type="entry name" value="BFN_sf"/>
</dbReference>
<dbReference type="Gene3D" id="3.10.690.10">
    <property type="entry name" value="Bifunctional nuclease domain"/>
    <property type="match status" value="1"/>
</dbReference>
<dbReference type="Pfam" id="PF02577">
    <property type="entry name" value="BFN_dom"/>
    <property type="match status" value="1"/>
</dbReference>
<name>A0A5C5URL7_9CORY</name>
<feature type="domain" description="BFN" evidence="1">
    <location>
        <begin position="3"/>
        <end position="131"/>
    </location>
</feature>
<proteinExistence type="predicted"/>
<gene>
    <name evidence="2" type="ORF">FRX94_00215</name>
</gene>
<dbReference type="AlphaFoldDB" id="A0A5C5URL7"/>
<dbReference type="OrthoDB" id="9788698at2"/>
<accession>A0A5C5URL7</accession>